<evidence type="ECO:0000313" key="12">
    <source>
        <dbReference type="Proteomes" id="UP001642464"/>
    </source>
</evidence>
<evidence type="ECO:0000259" key="10">
    <source>
        <dbReference type="Pfam" id="PF02114"/>
    </source>
</evidence>
<organism evidence="11 12">
    <name type="scientific">Durusdinium trenchii</name>
    <dbReference type="NCBI Taxonomy" id="1381693"/>
    <lineage>
        <taxon>Eukaryota</taxon>
        <taxon>Sar</taxon>
        <taxon>Alveolata</taxon>
        <taxon>Dinophyceae</taxon>
        <taxon>Suessiales</taxon>
        <taxon>Symbiodiniaceae</taxon>
        <taxon>Durusdinium</taxon>
    </lineage>
</organism>
<evidence type="ECO:0000256" key="3">
    <source>
        <dbReference type="ARBA" id="ARBA00011923"/>
    </source>
</evidence>
<evidence type="ECO:0000256" key="2">
    <source>
        <dbReference type="ARBA" id="ARBA00009686"/>
    </source>
</evidence>
<dbReference type="InterPro" id="IPR029063">
    <property type="entry name" value="SAM-dependent_MTases_sf"/>
</dbReference>
<dbReference type="EMBL" id="CAXAMM010026058">
    <property type="protein sequence ID" value="CAK9058130.1"/>
    <property type="molecule type" value="Genomic_DNA"/>
</dbReference>
<accession>A0ABP0N7A6</accession>
<keyword evidence="5" id="KW-0251">Elongation factor</keyword>
<feature type="domain" description="Phosducin" evidence="10">
    <location>
        <begin position="596"/>
        <end position="748"/>
    </location>
</feature>
<evidence type="ECO:0000256" key="9">
    <source>
        <dbReference type="SAM" id="MobiDB-lite"/>
    </source>
</evidence>
<dbReference type="Pfam" id="PF01358">
    <property type="entry name" value="PARP_regulatory"/>
    <property type="match status" value="1"/>
</dbReference>
<dbReference type="Gene3D" id="3.40.30.10">
    <property type="entry name" value="Glutaredoxin"/>
    <property type="match status" value="1"/>
</dbReference>
<dbReference type="SUPFAM" id="SSF53335">
    <property type="entry name" value="S-adenosyl-L-methionine-dependent methyltransferases"/>
    <property type="match status" value="1"/>
</dbReference>
<evidence type="ECO:0000256" key="6">
    <source>
        <dbReference type="ARBA" id="ARBA00022917"/>
    </source>
</evidence>
<reference evidence="11 12" key="1">
    <citation type="submission" date="2024-02" db="EMBL/GenBank/DDBJ databases">
        <authorList>
            <person name="Chen Y."/>
            <person name="Shah S."/>
            <person name="Dougan E. K."/>
            <person name="Thang M."/>
            <person name="Chan C."/>
        </authorList>
    </citation>
    <scope>NUCLEOTIDE SEQUENCE [LARGE SCALE GENOMIC DNA]</scope>
</reference>
<comment type="caution">
    <text evidence="11">The sequence shown here is derived from an EMBL/GenBank/DDBJ whole genome shotgun (WGS) entry which is preliminary data.</text>
</comment>
<dbReference type="Gene3D" id="3.40.50.150">
    <property type="entry name" value="Vaccinia Virus protein VP39"/>
    <property type="match status" value="1"/>
</dbReference>
<dbReference type="Pfam" id="PF02114">
    <property type="entry name" value="Phosducin"/>
    <property type="match status" value="1"/>
</dbReference>
<dbReference type="InterPro" id="IPR025804">
    <property type="entry name" value="Pox/kineto_cap_MeTfrase"/>
</dbReference>
<comment type="function">
    <text evidence="7">Displays methyltransferase, positive regulation of the poly(A) polymerase and transcription elongation activities. Involved in the modification of both mRNA ends and in intermediate and late gene positive transcription elongation. At the mRNAs 5' end, methylates the ribose 2' OH group of the first transcribed nucleotide, thereby producing a 2'-O-methylpurine cap. At the 3' end, functions as a processivity factor which stimulates the activity of the viral poly(A) polymerase OPG063 that creates mRNA's poly(A) tail. In the presence of OPG102, OPG063 does not dissociate from the RNA allowing tail elongation to around 250 adenylates.</text>
</comment>
<keyword evidence="12" id="KW-1185">Reference proteome</keyword>
<dbReference type="EC" id="2.1.1.57" evidence="3"/>
<proteinExistence type="inferred from homology"/>
<evidence type="ECO:0000256" key="7">
    <source>
        <dbReference type="ARBA" id="ARBA00034661"/>
    </source>
</evidence>
<dbReference type="Proteomes" id="UP001642464">
    <property type="component" value="Unassembled WGS sequence"/>
</dbReference>
<name>A0ABP0N7A6_9DINO</name>
<dbReference type="PROSITE" id="PS51612">
    <property type="entry name" value="SAM_MT_2O_PK"/>
    <property type="match status" value="1"/>
</dbReference>
<comment type="subunit">
    <text evidence="8">Interacts with poly(A) polymerase catalytic subunit OPG063. Interacts with OPG109 and OPG123; these interactions might help linking transcription to capping and polyadenylation.</text>
</comment>
<evidence type="ECO:0000256" key="5">
    <source>
        <dbReference type="ARBA" id="ARBA00022768"/>
    </source>
</evidence>
<evidence type="ECO:0000256" key="8">
    <source>
        <dbReference type="ARBA" id="ARBA00046511"/>
    </source>
</evidence>
<evidence type="ECO:0000256" key="1">
    <source>
        <dbReference type="ARBA" id="ARBA00004328"/>
    </source>
</evidence>
<dbReference type="PANTHER" id="PTHR45809">
    <property type="entry name" value="VIRAL IAP-ASSOCIATED FACTOR HOMOLOG"/>
    <property type="match status" value="1"/>
</dbReference>
<feature type="region of interest" description="Disordered" evidence="9">
    <location>
        <begin position="751"/>
        <end position="781"/>
    </location>
</feature>
<dbReference type="InterPro" id="IPR051498">
    <property type="entry name" value="Phosducin-like_chap/apop_reg"/>
</dbReference>
<comment type="subcellular location">
    <subcellularLocation>
        <location evidence="1">Virion</location>
    </subcellularLocation>
</comment>
<dbReference type="InterPro" id="IPR000176">
    <property type="entry name" value="mRNA_MeTrfase-like"/>
</dbReference>
<evidence type="ECO:0000313" key="11">
    <source>
        <dbReference type="EMBL" id="CAK9058130.1"/>
    </source>
</evidence>
<sequence length="797" mass="90834">MAHGRLHYRWSQLEADKSGLNVGSPVRPWPKVDRTLALEPKIQRGHDAAREKAFGRCKHLYKCCDYNTFYKNGSLKLTEVELFFLSSHMSKDSSRDWAVVYLGVGNGERFRFLRDEFFPHLTVVAFDPLDKFYTGSRSWVWNCAQRWNQDGSNFSFYVRCFNVEEDIPMIREMTNGKRLLMISDIRGVALTDDEHFDKVQDQEVQWQAIQALQPESSLVKFALPHVWEQFYDYAPGVLLKQTFCNFGTLELRLLVSGVPAKRYSYDGWDIVEKMTFHHEHLRGQVYSSGLRPKCLDGCFDCSVLMETLAAYASKSSLELASITDSLLKFHVYYCSGGEEWEKFSWIPPSIIERWQVVLWGLKRGNLSEAILALEVEAKEGEEDLDACLVAGQSPIPEAEVHVSLVAWICARQGIHGSSIVQKKAARHCFIQSGLCTSPEFIPPTSRISLARHAYMEEDKSGWSVAEREALQFLEEKQPKWRRSYLGPKTEGQVRETFQAISSAAGGEAQGLKAIEKNLALMVFLPEQIQASAEALTGELGQKEARDIIQKNPGVLTIPPDSIKQNIGDTTEWDDIQRKFGNLPPLEKEERFDPLENRTLEELDAAEDEVNDEDFLQQYRRRRLADLKAAASARFGELRQLCRASYVQEVTEASAGGQWVLLLLYTDANFMCHPMMEPWAKAARRFPMVKFLKGIASEIIPDFPDALTPTVIIYKDKECVKQVQGLEDWGGSKTSVDTIEWHLAELGIVETDQEADPRANGQRSQRELEEDEFDNEDAVDDRGYTSSRLDRILRGKWT</sequence>
<dbReference type="SUPFAM" id="SSF52833">
    <property type="entry name" value="Thioredoxin-like"/>
    <property type="match status" value="1"/>
</dbReference>
<protein>
    <recommendedName>
        <fullName evidence="4">Cap-specific mRNA (nucleoside-2'-O-)-methyltransferase</fullName>
        <ecNumber evidence="3">2.1.1.57</ecNumber>
    </recommendedName>
</protein>
<evidence type="ECO:0000256" key="4">
    <source>
        <dbReference type="ARBA" id="ARBA00015701"/>
    </source>
</evidence>
<comment type="similarity">
    <text evidence="2">Belongs to the phosducin family.</text>
</comment>
<dbReference type="InterPro" id="IPR024253">
    <property type="entry name" value="Phosducin_thioredoxin-like_dom"/>
</dbReference>
<gene>
    <name evidence="11" type="ORF">SCF082_LOCUS31044</name>
</gene>
<keyword evidence="6" id="KW-0648">Protein biosynthesis</keyword>
<feature type="compositionally biased region" description="Acidic residues" evidence="9">
    <location>
        <begin position="767"/>
        <end position="778"/>
    </location>
</feature>
<dbReference type="PANTHER" id="PTHR45809:SF3">
    <property type="entry name" value="VIRAL IAP-ASSOCIATED FACTOR HOMOLOG"/>
    <property type="match status" value="1"/>
</dbReference>
<dbReference type="InterPro" id="IPR036249">
    <property type="entry name" value="Thioredoxin-like_sf"/>
</dbReference>